<comment type="caution">
    <text evidence="10">The sequence shown here is derived from an EMBL/GenBank/DDBJ whole genome shotgun (WGS) entry which is preliminary data.</text>
</comment>
<dbReference type="InterPro" id="IPR010737">
    <property type="entry name" value="4-carb_acid_sugar_kinase_N"/>
</dbReference>
<dbReference type="GO" id="GO:0008270">
    <property type="term" value="F:zinc ion binding"/>
    <property type="evidence" value="ECO:0007669"/>
    <property type="project" value="InterPro"/>
</dbReference>
<dbReference type="Gene3D" id="3.40.980.20">
    <property type="entry name" value="Four-carbon acid sugar kinase, nucleotide binding domain"/>
    <property type="match status" value="1"/>
</dbReference>
<keyword evidence="4" id="KW-0418">Kinase</keyword>
<dbReference type="GO" id="GO:0005975">
    <property type="term" value="P:carbohydrate metabolic process"/>
    <property type="evidence" value="ECO:0007669"/>
    <property type="project" value="InterPro"/>
</dbReference>
<dbReference type="PANTHER" id="PTHR30304">
    <property type="entry name" value="D-TAGATOSE-1,6-BISPHOSPHATE ALDOLASE"/>
    <property type="match status" value="1"/>
</dbReference>
<keyword evidence="2" id="KW-0808">Transferase</keyword>
<dbReference type="CDD" id="cd00947">
    <property type="entry name" value="TBP_aldolase_IIB"/>
    <property type="match status" value="1"/>
</dbReference>
<dbReference type="AlphaFoldDB" id="A0A3L6EDM9"/>
<evidence type="ECO:0000313" key="11">
    <source>
        <dbReference type="Proteomes" id="UP000251960"/>
    </source>
</evidence>
<dbReference type="PANTHER" id="PTHR30304:SF0">
    <property type="entry name" value="D-TAGATOSE-1,6-BISPHOSPHATE ALDOLASE SUBUNIT GATY-RELATED"/>
    <property type="match status" value="1"/>
</dbReference>
<evidence type="ECO:0000259" key="8">
    <source>
        <dbReference type="Pfam" id="PF07005"/>
    </source>
</evidence>
<dbReference type="SUPFAM" id="SSF142764">
    <property type="entry name" value="YgbK-like"/>
    <property type="match status" value="1"/>
</dbReference>
<dbReference type="GO" id="GO:0005524">
    <property type="term" value="F:ATP binding"/>
    <property type="evidence" value="ECO:0007669"/>
    <property type="project" value="UniProtKB-KW"/>
</dbReference>
<dbReference type="InterPro" id="IPR000771">
    <property type="entry name" value="FBA_II"/>
</dbReference>
<dbReference type="Pfam" id="PF01116">
    <property type="entry name" value="F_bP_aldolase"/>
    <property type="match status" value="1"/>
</dbReference>
<sequence>MGTQGRRRLGSPRPRPGRGGEQRRVYETLTGVEVEGKAPMLSKEDVLQSLPAEWPEDPIDNLVPIASHSSKKFLVVLDDDPTGTQTVHDIEVLTEWPVEALVEQFLKLPTCFFILTNSRSMTADKAMLLVQTICKNLKAAAEKVPGVSYTIVLRGDSTLRGHFPEEADAAVSVLGEMDAWIICPFFLQGGRYTINDIHYVADSDRLIPAGETEFAKDAVFGYKSSNLRQWVEEKTKGRVLENQVSTISITLLRKQGPTAVCEHLCSLEKGSVCIVNAASDRDMAVFASGMIQAELKGKRFLCRTAASFVSARIGIKPKPPICPNDLGLKRALTGGLIIVGSYVPKTTKQVSVEMVSMKSMEDRDQEIRRIVELGNACIQSRKDTLILTSRQLITGKTPEESLEINYKVSSALVEIVRRIDSKPHYIIAKGGITSSDIATKALEAKRAKVMGQALAGVPLWQLGPESRFPGVPYIVFPGNVGDNSALAKVVKSWASPSRSSTKEILLIHPSALKQGGVPLVACCIAAAEQSSVPISVHYDHGISKSDLLQALEAGFDSVMVDGSHLTLGDNILYTKSISSLAHAKGLLVEAELGRLSGSEDGMTVEEYEARFTDVAQAEEFIDETSIDALAVCIGNVHGKYPPSGPNLKFDLLKDLRALTLKKGVSLVLHGASGLSHELVKECIDLGVRKFNVNTEVRNSYLASLRKPEKDLIQVMASAKEAMKAVVAEKLRLFGSCGKA</sequence>
<dbReference type="SUPFAM" id="SSF51569">
    <property type="entry name" value="Aldolase"/>
    <property type="match status" value="1"/>
</dbReference>
<dbReference type="GO" id="GO:0016301">
    <property type="term" value="F:kinase activity"/>
    <property type="evidence" value="ECO:0007669"/>
    <property type="project" value="UniProtKB-KW"/>
</dbReference>
<evidence type="ECO:0000256" key="5">
    <source>
        <dbReference type="ARBA" id="ARBA00022840"/>
    </source>
</evidence>
<evidence type="ECO:0000313" key="10">
    <source>
        <dbReference type="EMBL" id="PWZ19159.1"/>
    </source>
</evidence>
<reference evidence="10 11" key="1">
    <citation type="journal article" date="2018" name="Nat. Genet.">
        <title>Extensive intraspecific gene order and gene structural variations between Mo17 and other maize genomes.</title>
        <authorList>
            <person name="Sun S."/>
            <person name="Zhou Y."/>
            <person name="Chen J."/>
            <person name="Shi J."/>
            <person name="Zhao H."/>
            <person name="Zhao H."/>
            <person name="Song W."/>
            <person name="Zhang M."/>
            <person name="Cui Y."/>
            <person name="Dong X."/>
            <person name="Liu H."/>
            <person name="Ma X."/>
            <person name="Jiao Y."/>
            <person name="Wang B."/>
            <person name="Wei X."/>
            <person name="Stein J.C."/>
            <person name="Glaubitz J.C."/>
            <person name="Lu F."/>
            <person name="Yu G."/>
            <person name="Liang C."/>
            <person name="Fengler K."/>
            <person name="Li B."/>
            <person name="Rafalski A."/>
            <person name="Schnable P.S."/>
            <person name="Ware D.H."/>
            <person name="Buckler E.S."/>
            <person name="Lai J."/>
        </authorList>
    </citation>
    <scope>NUCLEOTIDE SEQUENCE [LARGE SCALE GENOMIC DNA]</scope>
    <source>
        <strain evidence="11">cv. Missouri 17</strain>
        <tissue evidence="10">Seedling</tissue>
    </source>
</reference>
<accession>A0A3L6EDM9</accession>
<dbReference type="Gene3D" id="3.20.20.70">
    <property type="entry name" value="Aldolase class I"/>
    <property type="match status" value="1"/>
</dbReference>
<dbReference type="InterPro" id="IPR031475">
    <property type="entry name" value="NBD_C"/>
</dbReference>
<name>A0A3L6EDM9_MAIZE</name>
<keyword evidence="6" id="KW-0119">Carbohydrate metabolism</keyword>
<dbReference type="GO" id="GO:0016832">
    <property type="term" value="F:aldehyde-lyase activity"/>
    <property type="evidence" value="ECO:0007669"/>
    <property type="project" value="InterPro"/>
</dbReference>
<dbReference type="EMBL" id="NCVQ01000007">
    <property type="protein sequence ID" value="PWZ19159.1"/>
    <property type="molecule type" value="Genomic_DNA"/>
</dbReference>
<protein>
    <submittedName>
        <fullName evidence="10">D-tagatose-1,6-bisphosphate aldolase subunit GatY</fullName>
    </submittedName>
</protein>
<evidence type="ECO:0000256" key="2">
    <source>
        <dbReference type="ARBA" id="ARBA00022679"/>
    </source>
</evidence>
<evidence type="ECO:0000256" key="7">
    <source>
        <dbReference type="SAM" id="MobiDB-lite"/>
    </source>
</evidence>
<organism evidence="10 11">
    <name type="scientific">Zea mays</name>
    <name type="common">Maize</name>
    <dbReference type="NCBI Taxonomy" id="4577"/>
    <lineage>
        <taxon>Eukaryota</taxon>
        <taxon>Viridiplantae</taxon>
        <taxon>Streptophyta</taxon>
        <taxon>Embryophyta</taxon>
        <taxon>Tracheophyta</taxon>
        <taxon>Spermatophyta</taxon>
        <taxon>Magnoliopsida</taxon>
        <taxon>Liliopsida</taxon>
        <taxon>Poales</taxon>
        <taxon>Poaceae</taxon>
        <taxon>PACMAD clade</taxon>
        <taxon>Panicoideae</taxon>
        <taxon>Andropogonodae</taxon>
        <taxon>Andropogoneae</taxon>
        <taxon>Tripsacinae</taxon>
        <taxon>Zea</taxon>
    </lineage>
</organism>
<evidence type="ECO:0000259" key="9">
    <source>
        <dbReference type="Pfam" id="PF17042"/>
    </source>
</evidence>
<gene>
    <name evidence="10" type="ORF">Zm00014a_001338</name>
</gene>
<dbReference type="InterPro" id="IPR037051">
    <property type="entry name" value="4-carb_acid_sugar_kinase_N_sf"/>
</dbReference>
<feature type="region of interest" description="Disordered" evidence="7">
    <location>
        <begin position="1"/>
        <end position="24"/>
    </location>
</feature>
<feature type="compositionally biased region" description="Basic residues" evidence="7">
    <location>
        <begin position="1"/>
        <end position="10"/>
    </location>
</feature>
<evidence type="ECO:0000256" key="4">
    <source>
        <dbReference type="ARBA" id="ARBA00022777"/>
    </source>
</evidence>
<dbReference type="Pfam" id="PF07005">
    <property type="entry name" value="SBD_N"/>
    <property type="match status" value="1"/>
</dbReference>
<dbReference type="InterPro" id="IPR050246">
    <property type="entry name" value="Class_II_FBP_aldolase"/>
</dbReference>
<keyword evidence="5" id="KW-0067">ATP-binding</keyword>
<feature type="domain" description="Four-carbon acid sugar kinase N-terminal" evidence="8">
    <location>
        <begin position="74"/>
        <end position="311"/>
    </location>
</feature>
<evidence type="ECO:0000256" key="1">
    <source>
        <dbReference type="ARBA" id="ARBA00005715"/>
    </source>
</evidence>
<dbReference type="InterPro" id="IPR013785">
    <property type="entry name" value="Aldolase_TIM"/>
</dbReference>
<proteinExistence type="inferred from homology"/>
<keyword evidence="3" id="KW-0547">Nucleotide-binding</keyword>
<dbReference type="Pfam" id="PF17042">
    <property type="entry name" value="NBD_C"/>
    <property type="match status" value="1"/>
</dbReference>
<dbReference type="Proteomes" id="UP000251960">
    <property type="component" value="Chromosome 6"/>
</dbReference>
<dbReference type="InterPro" id="IPR042213">
    <property type="entry name" value="NBD_C_sf"/>
</dbReference>
<feature type="domain" description="Four-carbon acid sugar kinase nucleotide binding" evidence="9">
    <location>
        <begin position="336"/>
        <end position="486"/>
    </location>
</feature>
<evidence type="ECO:0000256" key="3">
    <source>
        <dbReference type="ARBA" id="ARBA00022741"/>
    </source>
</evidence>
<evidence type="ECO:0000256" key="6">
    <source>
        <dbReference type="ARBA" id="ARBA00023277"/>
    </source>
</evidence>
<dbReference type="Gene3D" id="3.40.50.10840">
    <property type="entry name" value="Putative sugar-binding, N-terminal domain"/>
    <property type="match status" value="1"/>
</dbReference>
<comment type="similarity">
    <text evidence="1">Belongs to the four-carbon acid sugar kinase family.</text>
</comment>